<organism evidence="1 2">
    <name type="scientific">Micromonospora olivasterospora</name>
    <dbReference type="NCBI Taxonomy" id="1880"/>
    <lineage>
        <taxon>Bacteria</taxon>
        <taxon>Bacillati</taxon>
        <taxon>Actinomycetota</taxon>
        <taxon>Actinomycetes</taxon>
        <taxon>Micromonosporales</taxon>
        <taxon>Micromonosporaceae</taxon>
        <taxon>Micromonospora</taxon>
    </lineage>
</organism>
<accession>A0A562IAV4</accession>
<dbReference type="Pfam" id="PF09391">
    <property type="entry name" value="DUF2000"/>
    <property type="match status" value="1"/>
</dbReference>
<dbReference type="SUPFAM" id="SSF102462">
    <property type="entry name" value="Peptidyl-tRNA hydrolase II"/>
    <property type="match status" value="1"/>
</dbReference>
<dbReference type="RefSeq" id="WP_145774910.1">
    <property type="nucleotide sequence ID" value="NZ_BAAATQ010000084.1"/>
</dbReference>
<keyword evidence="2" id="KW-1185">Reference proteome</keyword>
<dbReference type="AlphaFoldDB" id="A0A562IAV4"/>
<name>A0A562IAV4_MICOL</name>
<dbReference type="Gene3D" id="3.40.1490.10">
    <property type="entry name" value="Bit1"/>
    <property type="match status" value="1"/>
</dbReference>
<dbReference type="InterPro" id="IPR023476">
    <property type="entry name" value="Pep_tRNA_hydro_II_dom_sf"/>
</dbReference>
<proteinExistence type="predicted"/>
<protein>
    <recommendedName>
        <fullName evidence="3">DUF2000 family protein</fullName>
    </recommendedName>
</protein>
<evidence type="ECO:0008006" key="3">
    <source>
        <dbReference type="Google" id="ProtNLM"/>
    </source>
</evidence>
<dbReference type="EMBL" id="VLKE01000001">
    <property type="protein sequence ID" value="TWH68022.1"/>
    <property type="molecule type" value="Genomic_DNA"/>
</dbReference>
<dbReference type="Proteomes" id="UP000319825">
    <property type="component" value="Unassembled WGS sequence"/>
</dbReference>
<dbReference type="OrthoDB" id="1684239at2"/>
<reference evidence="1 2" key="1">
    <citation type="submission" date="2019-07" db="EMBL/GenBank/DDBJ databases">
        <title>R&amp;d 2014.</title>
        <authorList>
            <person name="Klenk H.-P."/>
        </authorList>
    </citation>
    <scope>NUCLEOTIDE SEQUENCE [LARGE SCALE GENOMIC DNA]</scope>
    <source>
        <strain evidence="1 2">DSM 43868</strain>
    </source>
</reference>
<dbReference type="InterPro" id="IPR018988">
    <property type="entry name" value="DUF2000"/>
</dbReference>
<sequence length="145" mass="15683">MENEQADAPVRHQNKIVVVLRDNLESWQAVNVTAFLVSGLPHANPEILGEDYRDADGVTYLPMFRQPVLVLGGSAEVLTTVHGRALTRGIPLSIFTADLFATGNDVDNRAAVRAVATAKLDLVGLALYGPKNQVDKVVKGASMYR</sequence>
<gene>
    <name evidence="1" type="ORF">JD77_03009</name>
</gene>
<comment type="caution">
    <text evidence="1">The sequence shown here is derived from an EMBL/GenBank/DDBJ whole genome shotgun (WGS) entry which is preliminary data.</text>
</comment>
<evidence type="ECO:0000313" key="2">
    <source>
        <dbReference type="Proteomes" id="UP000319825"/>
    </source>
</evidence>
<evidence type="ECO:0000313" key="1">
    <source>
        <dbReference type="EMBL" id="TWH68022.1"/>
    </source>
</evidence>